<sequence length="435" mass="46593">MQDDLKTRLCDAVDAGFDRQVAFLSELTAHPSTRGNEQSAQGFMAGELTARGYEVDRWQIDIADIQHLPGFSPVIGPYEDAVNVVGTHRARSGGARSGGGRSLILNGHIDVVPAGPLDMWDSPPFEPRVVDGWLYGRGGGDMKAGLASNLFALDALTACGLAPGGDVFFQSVVEEECTGNGALACLARGYKADAALIPEPFAEHLVTAQLGVLWFQVHLKGLPTHVAYAGTGSNAIEAAIPLIQALHEMEHRWNAAEHRSDDYAHAEHALNLNIGRIQGGDWTSSVPAWCVFDVRMGLFPGQSIDAAKAEIEQVILDAARGNAFLRNSLPDIVYHGFHAEGYALSQDSSEHAASAIIALEAAHHSVTGTALERAAITATTDARFFGLYADTPALVYGPRAEAIHGFNERVDLESLRRVTKATAMFIADWCGTEEV</sequence>
<evidence type="ECO:0000256" key="5">
    <source>
        <dbReference type="ARBA" id="ARBA00022801"/>
    </source>
</evidence>
<evidence type="ECO:0000256" key="4">
    <source>
        <dbReference type="ARBA" id="ARBA00022723"/>
    </source>
</evidence>
<dbReference type="SUPFAM" id="SSF55031">
    <property type="entry name" value="Bacterial exopeptidase dimerisation domain"/>
    <property type="match status" value="1"/>
</dbReference>
<gene>
    <name evidence="9" type="ORF">GCM10011363_09680</name>
</gene>
<dbReference type="CDD" id="cd03895">
    <property type="entry name" value="M20_ArgE_DapE-like"/>
    <property type="match status" value="1"/>
</dbReference>
<dbReference type="Pfam" id="PF01546">
    <property type="entry name" value="Peptidase_M20"/>
    <property type="match status" value="1"/>
</dbReference>
<dbReference type="InterPro" id="IPR033687">
    <property type="entry name" value="YodQ-like"/>
</dbReference>
<organism evidence="9 10">
    <name type="scientific">Marivita lacus</name>
    <dbReference type="NCBI Taxonomy" id="1323742"/>
    <lineage>
        <taxon>Bacteria</taxon>
        <taxon>Pseudomonadati</taxon>
        <taxon>Pseudomonadota</taxon>
        <taxon>Alphaproteobacteria</taxon>
        <taxon>Rhodobacterales</taxon>
        <taxon>Roseobacteraceae</taxon>
        <taxon>Marivita</taxon>
    </lineage>
</organism>
<dbReference type="InterPro" id="IPR011650">
    <property type="entry name" value="Peptidase_M20_dimer"/>
</dbReference>
<dbReference type="InterPro" id="IPR002933">
    <property type="entry name" value="Peptidase_M20"/>
</dbReference>
<keyword evidence="7" id="KW-0170">Cobalt</keyword>
<dbReference type="InterPro" id="IPR050072">
    <property type="entry name" value="Peptidase_M20A"/>
</dbReference>
<dbReference type="NCBIfam" id="NF005306">
    <property type="entry name" value="PRK06837.1"/>
    <property type="match status" value="1"/>
</dbReference>
<comment type="similarity">
    <text evidence="3">Belongs to the peptidase M20A family.</text>
</comment>
<evidence type="ECO:0000256" key="7">
    <source>
        <dbReference type="ARBA" id="ARBA00023285"/>
    </source>
</evidence>
<keyword evidence="5" id="KW-0378">Hydrolase</keyword>
<dbReference type="Gene3D" id="3.30.70.360">
    <property type="match status" value="1"/>
</dbReference>
<keyword evidence="10" id="KW-1185">Reference proteome</keyword>
<dbReference type="InterPro" id="IPR036264">
    <property type="entry name" value="Bact_exopeptidase_dim_dom"/>
</dbReference>
<dbReference type="Gene3D" id="3.40.630.10">
    <property type="entry name" value="Zn peptidases"/>
    <property type="match status" value="1"/>
</dbReference>
<protein>
    <submittedName>
        <fullName evidence="9">Acetylornithine deacetylase</fullName>
    </submittedName>
</protein>
<dbReference type="PANTHER" id="PTHR43808:SF25">
    <property type="entry name" value="PEPTIDASE M20 DIMERISATION DOMAIN-CONTAINING PROTEIN"/>
    <property type="match status" value="1"/>
</dbReference>
<evidence type="ECO:0000256" key="6">
    <source>
        <dbReference type="ARBA" id="ARBA00022833"/>
    </source>
</evidence>
<dbReference type="SUPFAM" id="SSF53187">
    <property type="entry name" value="Zn-dependent exopeptidases"/>
    <property type="match status" value="1"/>
</dbReference>
<proteinExistence type="inferred from homology"/>
<name>A0ABQ1KFE9_9RHOB</name>
<evidence type="ECO:0000313" key="10">
    <source>
        <dbReference type="Proteomes" id="UP000645462"/>
    </source>
</evidence>
<comment type="cofactor">
    <cofactor evidence="2">
        <name>Zn(2+)</name>
        <dbReference type="ChEBI" id="CHEBI:29105"/>
    </cofactor>
</comment>
<evidence type="ECO:0000256" key="3">
    <source>
        <dbReference type="ARBA" id="ARBA00006247"/>
    </source>
</evidence>
<evidence type="ECO:0000313" key="9">
    <source>
        <dbReference type="EMBL" id="GGB95093.1"/>
    </source>
</evidence>
<comment type="cofactor">
    <cofactor evidence="1">
        <name>Co(2+)</name>
        <dbReference type="ChEBI" id="CHEBI:48828"/>
    </cofactor>
</comment>
<dbReference type="PANTHER" id="PTHR43808">
    <property type="entry name" value="ACETYLORNITHINE DEACETYLASE"/>
    <property type="match status" value="1"/>
</dbReference>
<dbReference type="NCBIfam" id="TIGR01910">
    <property type="entry name" value="DapE-ArgE"/>
    <property type="match status" value="1"/>
</dbReference>
<evidence type="ECO:0000256" key="1">
    <source>
        <dbReference type="ARBA" id="ARBA00001941"/>
    </source>
</evidence>
<comment type="caution">
    <text evidence="9">The sequence shown here is derived from an EMBL/GenBank/DDBJ whole genome shotgun (WGS) entry which is preliminary data.</text>
</comment>
<evidence type="ECO:0000259" key="8">
    <source>
        <dbReference type="Pfam" id="PF07687"/>
    </source>
</evidence>
<dbReference type="EMBL" id="BMFC01000002">
    <property type="protein sequence ID" value="GGB95093.1"/>
    <property type="molecule type" value="Genomic_DNA"/>
</dbReference>
<dbReference type="RefSeq" id="WP_188480858.1">
    <property type="nucleotide sequence ID" value="NZ_BMFC01000002.1"/>
</dbReference>
<keyword evidence="6" id="KW-0862">Zinc</keyword>
<evidence type="ECO:0000256" key="2">
    <source>
        <dbReference type="ARBA" id="ARBA00001947"/>
    </source>
</evidence>
<feature type="domain" description="Peptidase M20 dimerisation" evidence="8">
    <location>
        <begin position="208"/>
        <end position="319"/>
    </location>
</feature>
<dbReference type="InterPro" id="IPR010182">
    <property type="entry name" value="ArgE/DapE"/>
</dbReference>
<reference evidence="10" key="1">
    <citation type="journal article" date="2019" name="Int. J. Syst. Evol. Microbiol.">
        <title>The Global Catalogue of Microorganisms (GCM) 10K type strain sequencing project: providing services to taxonomists for standard genome sequencing and annotation.</title>
        <authorList>
            <consortium name="The Broad Institute Genomics Platform"/>
            <consortium name="The Broad Institute Genome Sequencing Center for Infectious Disease"/>
            <person name="Wu L."/>
            <person name="Ma J."/>
        </authorList>
    </citation>
    <scope>NUCLEOTIDE SEQUENCE [LARGE SCALE GENOMIC DNA]</scope>
    <source>
        <strain evidence="10">CGMCC 1.12478</strain>
    </source>
</reference>
<dbReference type="Proteomes" id="UP000645462">
    <property type="component" value="Unassembled WGS sequence"/>
</dbReference>
<keyword evidence="4" id="KW-0479">Metal-binding</keyword>
<dbReference type="Pfam" id="PF07687">
    <property type="entry name" value="M20_dimer"/>
    <property type="match status" value="1"/>
</dbReference>
<accession>A0ABQ1KFE9</accession>